<dbReference type="Proteomes" id="UP000663836">
    <property type="component" value="Unassembled WGS sequence"/>
</dbReference>
<keyword evidence="1" id="KW-1133">Transmembrane helix</keyword>
<accession>A0A820JN66</accession>
<proteinExistence type="predicted"/>
<evidence type="ECO:0000313" key="2">
    <source>
        <dbReference type="EMBL" id="CAF4327539.1"/>
    </source>
</evidence>
<gene>
    <name evidence="2" type="ORF">JBS370_LOCUS41205</name>
</gene>
<comment type="caution">
    <text evidence="2">The sequence shown here is derived from an EMBL/GenBank/DDBJ whole genome shotgun (WGS) entry which is preliminary data.</text>
</comment>
<dbReference type="EMBL" id="CAJOBD010043446">
    <property type="protein sequence ID" value="CAF4327539.1"/>
    <property type="molecule type" value="Genomic_DNA"/>
</dbReference>
<keyword evidence="1" id="KW-0472">Membrane</keyword>
<feature type="transmembrane region" description="Helical" evidence="1">
    <location>
        <begin position="6"/>
        <end position="26"/>
    </location>
</feature>
<reference evidence="2" key="1">
    <citation type="submission" date="2021-02" db="EMBL/GenBank/DDBJ databases">
        <authorList>
            <person name="Nowell W R."/>
        </authorList>
    </citation>
    <scope>NUCLEOTIDE SEQUENCE</scope>
</reference>
<name>A0A820JN66_9BILA</name>
<evidence type="ECO:0000313" key="3">
    <source>
        <dbReference type="Proteomes" id="UP000663836"/>
    </source>
</evidence>
<dbReference type="AlphaFoldDB" id="A0A820JN66"/>
<feature type="non-terminal residue" evidence="2">
    <location>
        <position position="1"/>
    </location>
</feature>
<keyword evidence="1" id="KW-0812">Transmembrane</keyword>
<protein>
    <submittedName>
        <fullName evidence="2">Uncharacterized protein</fullName>
    </submittedName>
</protein>
<sequence length="64" mass="7105">DFHLKFIFMSCVFFLILAGISMLLLYKLTLHIKQGLPIANVLAIPQHNVKSAPIESAVENQPAV</sequence>
<organism evidence="2 3">
    <name type="scientific">Rotaria sordida</name>
    <dbReference type="NCBI Taxonomy" id="392033"/>
    <lineage>
        <taxon>Eukaryota</taxon>
        <taxon>Metazoa</taxon>
        <taxon>Spiralia</taxon>
        <taxon>Gnathifera</taxon>
        <taxon>Rotifera</taxon>
        <taxon>Eurotatoria</taxon>
        <taxon>Bdelloidea</taxon>
        <taxon>Philodinida</taxon>
        <taxon>Philodinidae</taxon>
        <taxon>Rotaria</taxon>
    </lineage>
</organism>
<evidence type="ECO:0000256" key="1">
    <source>
        <dbReference type="SAM" id="Phobius"/>
    </source>
</evidence>